<evidence type="ECO:0000256" key="2">
    <source>
        <dbReference type="SAM" id="SignalP"/>
    </source>
</evidence>
<proteinExistence type="predicted"/>
<dbReference type="PANTHER" id="PTHR31005">
    <property type="entry name" value="DUF4139 DOMAIN-CONTAINING PROTEIN"/>
    <property type="match status" value="1"/>
</dbReference>
<accession>A0A2Z6B3L8</accession>
<dbReference type="EMBL" id="AP017378">
    <property type="protein sequence ID" value="BBD10028.1"/>
    <property type="molecule type" value="Genomic_DNA"/>
</dbReference>
<evidence type="ECO:0000256" key="1">
    <source>
        <dbReference type="SAM" id="Coils"/>
    </source>
</evidence>
<feature type="domain" description="DUF4140" evidence="4">
    <location>
        <begin position="30"/>
        <end position="127"/>
    </location>
</feature>
<feature type="domain" description="DUF4139" evidence="3">
    <location>
        <begin position="208"/>
        <end position="506"/>
    </location>
</feature>
<dbReference type="Pfam" id="PF13598">
    <property type="entry name" value="DUF4139"/>
    <property type="match status" value="1"/>
</dbReference>
<dbReference type="InterPro" id="IPR025554">
    <property type="entry name" value="DUF4140"/>
</dbReference>
<sequence>MTALQRTMATSVLLFLILAPLTALAQPIAVTLYPNSGVVTELATVQLTAEAGLNKATLTLPAATDPASLRISPEGSSGLTPTDVSVLSVERRDEGRIKMVHGQLSQAKAKRQELVDKRSAHEGAAAYWRSISGKEGPKASDAAGMAAAVRQGLVVELAAASALSREIKSQAKTIKELEEELKRLTGGSVRILVATVTLTGKAAKQAKLRWSYRLNTAGWTPRYTLNAKPDTGVVDFTWDAELWQNSGTTWNDVAVTLATAEFRGGHAPGALPPWQIRPDAPMLRKTKEMFSDNAMEEPLALMAAGAPASAPVRSEGRIFDSYDAGRTSLDSGSRKRILMEQTSWKAKFDYLVRPAVGPGAYTHAAFTFDSAPKYPNGPATYLLDSAMVRKASFALYTKQSELFFGTDPQLEVRRIPLARQSGEAGFLSSKKSHSWDWRVSINNTKSIPVSMRIEERIPQIGDERIELEKRLPDADEEAGGLAIWSLKLNPGQKTDLEYGYSITYPKDMILDLGGR</sequence>
<dbReference type="AlphaFoldDB" id="A0A2Z6B3L8"/>
<feature type="coiled-coil region" evidence="1">
    <location>
        <begin position="160"/>
        <end position="187"/>
    </location>
</feature>
<dbReference type="NCBIfam" id="TIGR02231">
    <property type="entry name" value="mucoidy inhibitor MuiA family protein"/>
    <property type="match status" value="1"/>
</dbReference>
<gene>
    <name evidence="5" type="ORF">DFE_3302</name>
</gene>
<evidence type="ECO:0000259" key="3">
    <source>
        <dbReference type="Pfam" id="PF13598"/>
    </source>
</evidence>
<evidence type="ECO:0000313" key="6">
    <source>
        <dbReference type="Proteomes" id="UP000269883"/>
    </source>
</evidence>
<name>A0A2Z6B3L8_9BACT</name>
<dbReference type="RefSeq" id="WP_172961807.1">
    <property type="nucleotide sequence ID" value="NZ_AP017378.1"/>
</dbReference>
<protein>
    <recommendedName>
        <fullName evidence="7">DUF4139 domain-containing protein</fullName>
    </recommendedName>
</protein>
<feature type="chain" id="PRO_5016270923" description="DUF4139 domain-containing protein" evidence="2">
    <location>
        <begin position="26"/>
        <end position="515"/>
    </location>
</feature>
<feature type="signal peptide" evidence="2">
    <location>
        <begin position="1"/>
        <end position="25"/>
    </location>
</feature>
<evidence type="ECO:0000313" key="5">
    <source>
        <dbReference type="EMBL" id="BBD10028.1"/>
    </source>
</evidence>
<dbReference type="Proteomes" id="UP000269883">
    <property type="component" value="Chromosome"/>
</dbReference>
<dbReference type="KEGG" id="dfl:DFE_3302"/>
<keyword evidence="6" id="KW-1185">Reference proteome</keyword>
<evidence type="ECO:0008006" key="7">
    <source>
        <dbReference type="Google" id="ProtNLM"/>
    </source>
</evidence>
<dbReference type="InterPro" id="IPR037291">
    <property type="entry name" value="DUF4139"/>
</dbReference>
<keyword evidence="1" id="KW-0175">Coiled coil</keyword>
<dbReference type="Pfam" id="PF13600">
    <property type="entry name" value="DUF4140"/>
    <property type="match status" value="1"/>
</dbReference>
<organism evidence="5 6">
    <name type="scientific">Desulfovibrio ferrophilus</name>
    <dbReference type="NCBI Taxonomy" id="241368"/>
    <lineage>
        <taxon>Bacteria</taxon>
        <taxon>Pseudomonadati</taxon>
        <taxon>Thermodesulfobacteriota</taxon>
        <taxon>Desulfovibrionia</taxon>
        <taxon>Desulfovibrionales</taxon>
        <taxon>Desulfovibrionaceae</taxon>
        <taxon>Desulfovibrio</taxon>
    </lineage>
</organism>
<dbReference type="InterPro" id="IPR011935">
    <property type="entry name" value="CHP02231"/>
</dbReference>
<keyword evidence="2" id="KW-0732">Signal</keyword>
<evidence type="ECO:0000259" key="4">
    <source>
        <dbReference type="Pfam" id="PF13600"/>
    </source>
</evidence>
<dbReference type="PANTHER" id="PTHR31005:SF8">
    <property type="entry name" value="DUF4139 DOMAIN-CONTAINING PROTEIN"/>
    <property type="match status" value="1"/>
</dbReference>
<reference evidence="5 6" key="1">
    <citation type="journal article" date="2018" name="Sci. Adv.">
        <title>Multi-heme cytochromes provide a pathway for survival in energy-limited environments.</title>
        <authorList>
            <person name="Deng X."/>
            <person name="Dohmae N."/>
            <person name="Nealson K.H."/>
            <person name="Hashimoto K."/>
            <person name="Okamoto A."/>
        </authorList>
    </citation>
    <scope>NUCLEOTIDE SEQUENCE [LARGE SCALE GENOMIC DNA]</scope>
    <source>
        <strain evidence="5 6">IS5</strain>
    </source>
</reference>